<feature type="region of interest" description="Disordered" evidence="1">
    <location>
        <begin position="1"/>
        <end position="68"/>
    </location>
</feature>
<evidence type="ECO:0000256" key="1">
    <source>
        <dbReference type="SAM" id="MobiDB-lite"/>
    </source>
</evidence>
<dbReference type="EMBL" id="OZ021737">
    <property type="protein sequence ID" value="CAK9317063.1"/>
    <property type="molecule type" value="Genomic_DNA"/>
</dbReference>
<organism evidence="2 3">
    <name type="scientific">Citrullus colocynthis</name>
    <name type="common">colocynth</name>
    <dbReference type="NCBI Taxonomy" id="252529"/>
    <lineage>
        <taxon>Eukaryota</taxon>
        <taxon>Viridiplantae</taxon>
        <taxon>Streptophyta</taxon>
        <taxon>Embryophyta</taxon>
        <taxon>Tracheophyta</taxon>
        <taxon>Spermatophyta</taxon>
        <taxon>Magnoliopsida</taxon>
        <taxon>eudicotyledons</taxon>
        <taxon>Gunneridae</taxon>
        <taxon>Pentapetalae</taxon>
        <taxon>rosids</taxon>
        <taxon>fabids</taxon>
        <taxon>Cucurbitales</taxon>
        <taxon>Cucurbitaceae</taxon>
        <taxon>Benincaseae</taxon>
        <taxon>Citrullus</taxon>
    </lineage>
</organism>
<keyword evidence="3" id="KW-1185">Reference proteome</keyword>
<evidence type="ECO:0000313" key="2">
    <source>
        <dbReference type="EMBL" id="CAK9317063.1"/>
    </source>
</evidence>
<feature type="compositionally biased region" description="Basic and acidic residues" evidence="1">
    <location>
        <begin position="171"/>
        <end position="186"/>
    </location>
</feature>
<evidence type="ECO:0000313" key="3">
    <source>
        <dbReference type="Proteomes" id="UP001642487"/>
    </source>
</evidence>
<feature type="compositionally biased region" description="Basic and acidic residues" evidence="1">
    <location>
        <begin position="58"/>
        <end position="68"/>
    </location>
</feature>
<sequence length="214" mass="24486">MEELVEEERLRQDGEATLIQSPNEPKKEDNEDHSKGDVIEEVSLQGSVPVASSLGELPSKDPILKDSNDRLIGPLVEEIEKKKREKGKSRKGHEIWSVGPEAETQAASFVKDDAPINVHEERVVGDSEEDEPRLATLLSKEESRKLWLEEELRELAEAVAAYASAHPERRHSRECSEKKQKREKEGANWVRRKRQFSDLLLEMRFFPKHFSVLA</sequence>
<name>A0ABP0YDK8_9ROSI</name>
<feature type="region of interest" description="Disordered" evidence="1">
    <location>
        <begin position="165"/>
        <end position="187"/>
    </location>
</feature>
<proteinExistence type="predicted"/>
<feature type="compositionally biased region" description="Basic and acidic residues" evidence="1">
    <location>
        <begin position="24"/>
        <end position="38"/>
    </location>
</feature>
<dbReference type="Proteomes" id="UP001642487">
    <property type="component" value="Chromosome 3"/>
</dbReference>
<feature type="region of interest" description="Disordered" evidence="1">
    <location>
        <begin position="83"/>
        <end position="114"/>
    </location>
</feature>
<accession>A0ABP0YDK8</accession>
<gene>
    <name evidence="2" type="ORF">CITCOLO1_LOCUS8955</name>
</gene>
<protein>
    <submittedName>
        <fullName evidence="2">Uncharacterized protein</fullName>
    </submittedName>
</protein>
<reference evidence="2 3" key="1">
    <citation type="submission" date="2024-03" db="EMBL/GenBank/DDBJ databases">
        <authorList>
            <person name="Gkanogiannis A."/>
            <person name="Becerra Lopez-Lavalle L."/>
        </authorList>
    </citation>
    <scope>NUCLEOTIDE SEQUENCE [LARGE SCALE GENOMIC DNA]</scope>
</reference>